<dbReference type="AlphaFoldDB" id="A0A9D4ZBT9"/>
<dbReference type="Proteomes" id="UP000886520">
    <property type="component" value="Chromosome 15"/>
</dbReference>
<evidence type="ECO:0000313" key="1">
    <source>
        <dbReference type="EMBL" id="KAI5069788.1"/>
    </source>
</evidence>
<accession>A0A9D4ZBT9</accession>
<dbReference type="EMBL" id="JABFUD020000015">
    <property type="protein sequence ID" value="KAI5069788.1"/>
    <property type="molecule type" value="Genomic_DNA"/>
</dbReference>
<sequence>MGAGNLLALVDRVQSFRMKNTAPLQLAASAEEGDVQLLMGSFHADLAQRVGQLQLQGGSAHLNWLLDACACTLSTHSALASALKNALAPPPANQRADEMLSLLVACTSLKQVADDVDRQLGSLQAALVQSARGVQTSRAGRLAAARRLRPCLDGLQSLSSAQYRPIKEAQAALLLAAKRELLAPAANCQRDPAAQPLHHALDGTLLISLLVLASAIATFAPPLRSSSGAIRSACKIVASSCKSGSSLATVTMWGGPMWQLQCDLKQEDMGALFFEVQGLHSAAASIHATVSGLAHADQATVADLRQRIDNVHKHSQEARACVTVLRSQLPSLFQALVVLRLSLLALP</sequence>
<keyword evidence="2" id="KW-1185">Reference proteome</keyword>
<evidence type="ECO:0000313" key="2">
    <source>
        <dbReference type="Proteomes" id="UP000886520"/>
    </source>
</evidence>
<gene>
    <name evidence="1" type="ORF">GOP47_0016089</name>
</gene>
<protein>
    <submittedName>
        <fullName evidence="1">Uncharacterized protein</fullName>
    </submittedName>
</protein>
<comment type="caution">
    <text evidence="1">The sequence shown here is derived from an EMBL/GenBank/DDBJ whole genome shotgun (WGS) entry which is preliminary data.</text>
</comment>
<organism evidence="1 2">
    <name type="scientific">Adiantum capillus-veneris</name>
    <name type="common">Maidenhair fern</name>
    <dbReference type="NCBI Taxonomy" id="13818"/>
    <lineage>
        <taxon>Eukaryota</taxon>
        <taxon>Viridiplantae</taxon>
        <taxon>Streptophyta</taxon>
        <taxon>Embryophyta</taxon>
        <taxon>Tracheophyta</taxon>
        <taxon>Polypodiopsida</taxon>
        <taxon>Polypodiidae</taxon>
        <taxon>Polypodiales</taxon>
        <taxon>Pteridineae</taxon>
        <taxon>Pteridaceae</taxon>
        <taxon>Vittarioideae</taxon>
        <taxon>Adiantum</taxon>
    </lineage>
</organism>
<dbReference type="OrthoDB" id="1990368at2759"/>
<name>A0A9D4ZBT9_ADICA</name>
<reference evidence="1" key="1">
    <citation type="submission" date="2021-01" db="EMBL/GenBank/DDBJ databases">
        <title>Adiantum capillus-veneris genome.</title>
        <authorList>
            <person name="Fang Y."/>
            <person name="Liao Q."/>
        </authorList>
    </citation>
    <scope>NUCLEOTIDE SEQUENCE</scope>
    <source>
        <strain evidence="1">H3</strain>
        <tissue evidence="1">Leaf</tissue>
    </source>
</reference>
<proteinExistence type="predicted"/>